<dbReference type="InterPro" id="IPR023801">
    <property type="entry name" value="His_deacetylse_dom"/>
</dbReference>
<keyword evidence="2" id="KW-0378">Hydrolase</keyword>
<dbReference type="InterPro" id="IPR023696">
    <property type="entry name" value="Ureohydrolase_dom_sf"/>
</dbReference>
<dbReference type="CDD" id="cd09993">
    <property type="entry name" value="HDAC_classIV"/>
    <property type="match status" value="1"/>
</dbReference>
<comment type="similarity">
    <text evidence="1">Belongs to the histone deacetylase family.</text>
</comment>
<evidence type="ECO:0000259" key="3">
    <source>
        <dbReference type="Pfam" id="PF00850"/>
    </source>
</evidence>
<dbReference type="Proteomes" id="UP000254069">
    <property type="component" value="Unassembled WGS sequence"/>
</dbReference>
<evidence type="ECO:0000313" key="4">
    <source>
        <dbReference type="EMBL" id="SUJ02053.1"/>
    </source>
</evidence>
<evidence type="ECO:0000256" key="1">
    <source>
        <dbReference type="ARBA" id="ARBA00005947"/>
    </source>
</evidence>
<reference evidence="4 5" key="1">
    <citation type="submission" date="2018-06" db="EMBL/GenBank/DDBJ databases">
        <authorList>
            <consortium name="Pathogen Informatics"/>
            <person name="Doyle S."/>
        </authorList>
    </citation>
    <scope>NUCLEOTIDE SEQUENCE [LARGE SCALE GENOMIC DNA]</scope>
    <source>
        <strain evidence="4 5">NCTC10738</strain>
    </source>
</reference>
<name>A0A380BIV9_9GAMM</name>
<dbReference type="InterPro" id="IPR000286">
    <property type="entry name" value="HDACs"/>
</dbReference>
<dbReference type="GO" id="GO:0040029">
    <property type="term" value="P:epigenetic regulation of gene expression"/>
    <property type="evidence" value="ECO:0007669"/>
    <property type="project" value="TreeGrafter"/>
</dbReference>
<evidence type="ECO:0000256" key="2">
    <source>
        <dbReference type="ARBA" id="ARBA00022801"/>
    </source>
</evidence>
<dbReference type="EMBL" id="UGYO01000002">
    <property type="protein sequence ID" value="SUJ02053.1"/>
    <property type="molecule type" value="Genomic_DNA"/>
</dbReference>
<dbReference type="Pfam" id="PF00850">
    <property type="entry name" value="Hist_deacetyl"/>
    <property type="match status" value="1"/>
</dbReference>
<dbReference type="GO" id="GO:0004407">
    <property type="term" value="F:histone deacetylase activity"/>
    <property type="evidence" value="ECO:0007669"/>
    <property type="project" value="InterPro"/>
</dbReference>
<protein>
    <submittedName>
        <fullName evidence="4">Acetoin utilization protein AcuC</fullName>
    </submittedName>
</protein>
<keyword evidence="5" id="KW-1185">Reference proteome</keyword>
<evidence type="ECO:0000313" key="5">
    <source>
        <dbReference type="Proteomes" id="UP000254069"/>
    </source>
</evidence>
<accession>A0A380BIV9</accession>
<dbReference type="AlphaFoldDB" id="A0A380BIV9"/>
<sequence length="301" mass="33561">MIPLVYHASYSRLALPSRHRFPISKYQRLFEYLCQTPFSGQFSLCSPKPANQTALASVHCPQYVAGFIHNRLAPKAMRRIGFPWSEHLLTRTLHSVAGTELAARKAFEHGIALHISGGYHHAHQDFGSGYCIFNDLVYSARRMINQGLADKVLIVDCDVHQGDGTATMTVGDANIISCSIHCRQNFPARKADSHYDIELEKGAGDDEYLSTLEQILPLLILTHRPDLILYDAGVDVHAEDELGLLQLSLEGIFRRDMSVLRHARDAAIPIACVTGGGYCKDPLQLTLRHSQLFHAAAMLYR</sequence>
<dbReference type="SUPFAM" id="SSF52768">
    <property type="entry name" value="Arginase/deacetylase"/>
    <property type="match status" value="1"/>
</dbReference>
<dbReference type="Gene3D" id="3.40.800.20">
    <property type="entry name" value="Histone deacetylase domain"/>
    <property type="match status" value="1"/>
</dbReference>
<dbReference type="InterPro" id="IPR044150">
    <property type="entry name" value="HDAC_classIV"/>
</dbReference>
<dbReference type="GO" id="GO:0016787">
    <property type="term" value="F:hydrolase activity"/>
    <property type="evidence" value="ECO:0007669"/>
    <property type="project" value="UniProtKB-KW"/>
</dbReference>
<dbReference type="RefSeq" id="WP_115390194.1">
    <property type="nucleotide sequence ID" value="NZ_JADZHC010000055.1"/>
</dbReference>
<dbReference type="InterPro" id="IPR037138">
    <property type="entry name" value="His_deacetylse_dom_sf"/>
</dbReference>
<dbReference type="PRINTS" id="PR01270">
    <property type="entry name" value="HDASUPER"/>
</dbReference>
<gene>
    <name evidence="4" type="primary">acuC</name>
    <name evidence="4" type="ORF">NCTC10738_03398</name>
</gene>
<feature type="domain" description="Histone deacetylase" evidence="3">
    <location>
        <begin position="19"/>
        <end position="284"/>
    </location>
</feature>
<organism evidence="4 5">
    <name type="scientific">Shewanella algae</name>
    <dbReference type="NCBI Taxonomy" id="38313"/>
    <lineage>
        <taxon>Bacteria</taxon>
        <taxon>Pseudomonadati</taxon>
        <taxon>Pseudomonadota</taxon>
        <taxon>Gammaproteobacteria</taxon>
        <taxon>Alteromonadales</taxon>
        <taxon>Shewanellaceae</taxon>
        <taxon>Shewanella</taxon>
    </lineage>
</organism>
<proteinExistence type="inferred from homology"/>
<dbReference type="PANTHER" id="PTHR10625:SF19">
    <property type="entry name" value="HISTONE DEACETYLASE 12"/>
    <property type="match status" value="1"/>
</dbReference>
<dbReference type="PANTHER" id="PTHR10625">
    <property type="entry name" value="HISTONE DEACETYLASE HDAC1-RELATED"/>
    <property type="match status" value="1"/>
</dbReference>